<evidence type="ECO:0000256" key="1">
    <source>
        <dbReference type="SAM" id="Phobius"/>
    </source>
</evidence>
<evidence type="ECO:0000313" key="2">
    <source>
        <dbReference type="EMBL" id="MBP1919992.1"/>
    </source>
</evidence>
<feature type="transmembrane region" description="Helical" evidence="1">
    <location>
        <begin position="75"/>
        <end position="101"/>
    </location>
</feature>
<keyword evidence="1" id="KW-0472">Membrane</keyword>
<feature type="transmembrane region" description="Helical" evidence="1">
    <location>
        <begin position="113"/>
        <end position="138"/>
    </location>
</feature>
<dbReference type="RefSeq" id="WP_209460173.1">
    <property type="nucleotide sequence ID" value="NZ_JAGGKC010000022.1"/>
</dbReference>
<dbReference type="Pfam" id="PF22564">
    <property type="entry name" value="HAAS"/>
    <property type="match status" value="1"/>
</dbReference>
<keyword evidence="1" id="KW-0812">Transmembrane</keyword>
<accession>A0ABS4G5Y7</accession>
<feature type="transmembrane region" description="Helical" evidence="1">
    <location>
        <begin position="218"/>
        <end position="239"/>
    </location>
</feature>
<organism evidence="2 3">
    <name type="scientific">Youngiibacter multivorans</name>
    <dbReference type="NCBI Taxonomy" id="937251"/>
    <lineage>
        <taxon>Bacteria</taxon>
        <taxon>Bacillati</taxon>
        <taxon>Bacillota</taxon>
        <taxon>Clostridia</taxon>
        <taxon>Eubacteriales</taxon>
        <taxon>Clostridiaceae</taxon>
        <taxon>Youngiibacter</taxon>
    </lineage>
</organism>
<comment type="caution">
    <text evidence="2">The sequence shown here is derived from an EMBL/GenBank/DDBJ whole genome shotgun (WGS) entry which is preliminary data.</text>
</comment>
<feature type="transmembrane region" description="Helical" evidence="1">
    <location>
        <begin position="298"/>
        <end position="316"/>
    </location>
</feature>
<keyword evidence="1" id="KW-1133">Transmembrane helix</keyword>
<dbReference type="EMBL" id="JAGGKC010000022">
    <property type="protein sequence ID" value="MBP1919992.1"/>
    <property type="molecule type" value="Genomic_DNA"/>
</dbReference>
<name>A0ABS4G5Y7_9CLOT</name>
<dbReference type="Proteomes" id="UP001519271">
    <property type="component" value="Unassembled WGS sequence"/>
</dbReference>
<sequence>MEYIERYVYAVTRRLPAKQREEIGKEIRSIILDMAEGYDSGTEEEKILKAIEELGRPDTLAVNYMDQKHLIGPRFFGSYLFVLKIVIFCIFIGISIATGLALLSGGKGPFEFIIGYISSLVSASMQGAAYVTLIFYLIERYGEGDILDDGKPFSARSLEKVPKDESKISRVESAVSIFFTTLFTGLILLFPGVFAAYVGESGGFTVIPVFDITKIRSYAWLFVIMFAVGILRDIVKYIYGRWNLKVAIISFLMSSVSIVCFYMVFRDHSIYNPAFFEYFRSIDATGFLLAMFEKIRDFIIYVALFGYAVETITNFYKGIKYND</sequence>
<reference evidence="2 3" key="1">
    <citation type="submission" date="2021-03" db="EMBL/GenBank/DDBJ databases">
        <title>Genomic Encyclopedia of Type Strains, Phase IV (KMG-IV): sequencing the most valuable type-strain genomes for metagenomic binning, comparative biology and taxonomic classification.</title>
        <authorList>
            <person name="Goeker M."/>
        </authorList>
    </citation>
    <scope>NUCLEOTIDE SEQUENCE [LARGE SCALE GENOMIC DNA]</scope>
    <source>
        <strain evidence="2 3">DSM 6139</strain>
    </source>
</reference>
<gene>
    <name evidence="2" type="ORF">J2Z34_002490</name>
</gene>
<feature type="transmembrane region" description="Helical" evidence="1">
    <location>
        <begin position="246"/>
        <end position="265"/>
    </location>
</feature>
<protein>
    <submittedName>
        <fullName evidence="2">Uncharacterized protein</fullName>
    </submittedName>
</protein>
<keyword evidence="3" id="KW-1185">Reference proteome</keyword>
<evidence type="ECO:0000313" key="3">
    <source>
        <dbReference type="Proteomes" id="UP001519271"/>
    </source>
</evidence>
<proteinExistence type="predicted"/>
<feature type="transmembrane region" description="Helical" evidence="1">
    <location>
        <begin position="177"/>
        <end position="198"/>
    </location>
</feature>